<evidence type="ECO:0000256" key="1">
    <source>
        <dbReference type="ARBA" id="ARBA00004123"/>
    </source>
</evidence>
<dbReference type="AlphaFoldDB" id="A0ABD3FL51"/>
<dbReference type="PROSITE" id="PS50280">
    <property type="entry name" value="SET"/>
    <property type="match status" value="1"/>
</dbReference>
<dbReference type="Gene3D" id="2.170.270.10">
    <property type="entry name" value="SET domain"/>
    <property type="match status" value="1"/>
</dbReference>
<keyword evidence="3" id="KW-0158">Chromosome</keyword>
<keyword evidence="7" id="KW-0539">Nucleus</keyword>
<comment type="subcellular location">
    <subcellularLocation>
        <location evidence="2">Chromosome</location>
    </subcellularLocation>
    <subcellularLocation>
        <location evidence="1">Nucleus</location>
    </subcellularLocation>
</comment>
<sequence>MKLPQVQAALKSRRQENTLRVCEPVTLENEIEDREAVVLSTSSEEHTLRLQADGTTAVCEPLKEAVGWPEGAIEIIGQQNQRRIIFADAGDLGDCVCVGECYAFSCLNSLSDIYCTDGNCALGGRCGNSTRSLDSLRLFETEHSGLGVFTTLPVELGVNVAEYCGVLEAYEGRDEANQATVPLKHNSRYSLLLQKRASRRKDKFVYIEPIKFGSITRFVNHSCSPNCQFREVLFRDQVRVVTMTLRPIKANEEITVSYSLRPTVVYVRMQCMQR</sequence>
<name>A0ABD3FL51_9STRA</name>
<evidence type="ECO:0000256" key="7">
    <source>
        <dbReference type="ARBA" id="ARBA00023242"/>
    </source>
</evidence>
<evidence type="ECO:0000313" key="10">
    <source>
        <dbReference type="Proteomes" id="UP001632037"/>
    </source>
</evidence>
<dbReference type="GO" id="GO:0005694">
    <property type="term" value="C:chromosome"/>
    <property type="evidence" value="ECO:0007669"/>
    <property type="project" value="UniProtKB-SubCell"/>
</dbReference>
<evidence type="ECO:0000256" key="5">
    <source>
        <dbReference type="ARBA" id="ARBA00022679"/>
    </source>
</evidence>
<feature type="domain" description="SET" evidence="8">
    <location>
        <begin position="134"/>
        <end position="259"/>
    </location>
</feature>
<dbReference type="SUPFAM" id="SSF82199">
    <property type="entry name" value="SET domain"/>
    <property type="match status" value="1"/>
</dbReference>
<keyword evidence="4" id="KW-0489">Methyltransferase</keyword>
<keyword evidence="10" id="KW-1185">Reference proteome</keyword>
<organism evidence="9 10">
    <name type="scientific">Phytophthora oleae</name>
    <dbReference type="NCBI Taxonomy" id="2107226"/>
    <lineage>
        <taxon>Eukaryota</taxon>
        <taxon>Sar</taxon>
        <taxon>Stramenopiles</taxon>
        <taxon>Oomycota</taxon>
        <taxon>Peronosporomycetes</taxon>
        <taxon>Peronosporales</taxon>
        <taxon>Peronosporaceae</taxon>
        <taxon>Phytophthora</taxon>
    </lineage>
</organism>
<proteinExistence type="predicted"/>
<reference evidence="9 10" key="1">
    <citation type="submission" date="2024-09" db="EMBL/GenBank/DDBJ databases">
        <title>Genome sequencing and assembly of Phytophthora oleae, isolate VK10A, causative agent of rot of olive drupes.</title>
        <authorList>
            <person name="Conti Taguali S."/>
            <person name="Riolo M."/>
            <person name="La Spada F."/>
            <person name="Cacciola S.O."/>
            <person name="Dionisio G."/>
        </authorList>
    </citation>
    <scope>NUCLEOTIDE SEQUENCE [LARGE SCALE GENOMIC DNA]</scope>
    <source>
        <strain evidence="9 10">VK10A</strain>
    </source>
</reference>
<dbReference type="GO" id="GO:0032259">
    <property type="term" value="P:methylation"/>
    <property type="evidence" value="ECO:0007669"/>
    <property type="project" value="UniProtKB-KW"/>
</dbReference>
<dbReference type="EMBL" id="JBIMZQ010000015">
    <property type="protein sequence ID" value="KAL3667137.1"/>
    <property type="molecule type" value="Genomic_DNA"/>
</dbReference>
<evidence type="ECO:0000256" key="3">
    <source>
        <dbReference type="ARBA" id="ARBA00022454"/>
    </source>
</evidence>
<keyword evidence="5" id="KW-0808">Transferase</keyword>
<dbReference type="Pfam" id="PF00856">
    <property type="entry name" value="SET"/>
    <property type="match status" value="1"/>
</dbReference>
<keyword evidence="6" id="KW-0949">S-adenosyl-L-methionine</keyword>
<dbReference type="Proteomes" id="UP001632037">
    <property type="component" value="Unassembled WGS sequence"/>
</dbReference>
<dbReference type="InterPro" id="IPR001214">
    <property type="entry name" value="SET_dom"/>
</dbReference>
<evidence type="ECO:0000259" key="8">
    <source>
        <dbReference type="PROSITE" id="PS50280"/>
    </source>
</evidence>
<gene>
    <name evidence="9" type="ORF">V7S43_008076</name>
</gene>
<dbReference type="GO" id="GO:0005634">
    <property type="term" value="C:nucleus"/>
    <property type="evidence" value="ECO:0007669"/>
    <property type="project" value="UniProtKB-SubCell"/>
</dbReference>
<comment type="caution">
    <text evidence="9">The sequence shown here is derived from an EMBL/GenBank/DDBJ whole genome shotgun (WGS) entry which is preliminary data.</text>
</comment>
<dbReference type="GO" id="GO:0008168">
    <property type="term" value="F:methyltransferase activity"/>
    <property type="evidence" value="ECO:0007669"/>
    <property type="project" value="UniProtKB-KW"/>
</dbReference>
<dbReference type="PANTHER" id="PTHR22884">
    <property type="entry name" value="SET DOMAIN PROTEINS"/>
    <property type="match status" value="1"/>
</dbReference>
<protein>
    <recommendedName>
        <fullName evidence="8">SET domain-containing protein</fullName>
    </recommendedName>
</protein>
<evidence type="ECO:0000256" key="6">
    <source>
        <dbReference type="ARBA" id="ARBA00022691"/>
    </source>
</evidence>
<dbReference type="InterPro" id="IPR050777">
    <property type="entry name" value="SET2_Histone-Lys_MeTrsfase"/>
</dbReference>
<accession>A0ABD3FL51</accession>
<evidence type="ECO:0000256" key="4">
    <source>
        <dbReference type="ARBA" id="ARBA00022603"/>
    </source>
</evidence>
<evidence type="ECO:0000256" key="2">
    <source>
        <dbReference type="ARBA" id="ARBA00004286"/>
    </source>
</evidence>
<evidence type="ECO:0000313" key="9">
    <source>
        <dbReference type="EMBL" id="KAL3667137.1"/>
    </source>
</evidence>
<dbReference type="InterPro" id="IPR046341">
    <property type="entry name" value="SET_dom_sf"/>
</dbReference>
<dbReference type="SMART" id="SM00317">
    <property type="entry name" value="SET"/>
    <property type="match status" value="1"/>
</dbReference>